<evidence type="ECO:0000313" key="1">
    <source>
        <dbReference type="EMBL" id="KAJ1127980.1"/>
    </source>
</evidence>
<evidence type="ECO:0000313" key="2">
    <source>
        <dbReference type="Proteomes" id="UP001066276"/>
    </source>
</evidence>
<name>A0AAV7PIM1_PLEWA</name>
<organism evidence="1 2">
    <name type="scientific">Pleurodeles waltl</name>
    <name type="common">Iberian ribbed newt</name>
    <dbReference type="NCBI Taxonomy" id="8319"/>
    <lineage>
        <taxon>Eukaryota</taxon>
        <taxon>Metazoa</taxon>
        <taxon>Chordata</taxon>
        <taxon>Craniata</taxon>
        <taxon>Vertebrata</taxon>
        <taxon>Euteleostomi</taxon>
        <taxon>Amphibia</taxon>
        <taxon>Batrachia</taxon>
        <taxon>Caudata</taxon>
        <taxon>Salamandroidea</taxon>
        <taxon>Salamandridae</taxon>
        <taxon>Pleurodelinae</taxon>
        <taxon>Pleurodeles</taxon>
    </lineage>
</organism>
<protein>
    <submittedName>
        <fullName evidence="1">Uncharacterized protein</fullName>
    </submittedName>
</protein>
<accession>A0AAV7PIM1</accession>
<keyword evidence="2" id="KW-1185">Reference proteome</keyword>
<reference evidence="1" key="1">
    <citation type="journal article" date="2022" name="bioRxiv">
        <title>Sequencing and chromosome-scale assembly of the giantPleurodeles waltlgenome.</title>
        <authorList>
            <person name="Brown T."/>
            <person name="Elewa A."/>
            <person name="Iarovenko S."/>
            <person name="Subramanian E."/>
            <person name="Araus A.J."/>
            <person name="Petzold A."/>
            <person name="Susuki M."/>
            <person name="Suzuki K.-i.T."/>
            <person name="Hayashi T."/>
            <person name="Toyoda A."/>
            <person name="Oliveira C."/>
            <person name="Osipova E."/>
            <person name="Leigh N.D."/>
            <person name="Simon A."/>
            <person name="Yun M.H."/>
        </authorList>
    </citation>
    <scope>NUCLEOTIDE SEQUENCE</scope>
    <source>
        <strain evidence="1">20211129_DDA</strain>
        <tissue evidence="1">Liver</tissue>
    </source>
</reference>
<gene>
    <name evidence="1" type="ORF">NDU88_006373</name>
</gene>
<dbReference type="EMBL" id="JANPWB010000011">
    <property type="protein sequence ID" value="KAJ1127980.1"/>
    <property type="molecule type" value="Genomic_DNA"/>
</dbReference>
<proteinExistence type="predicted"/>
<comment type="caution">
    <text evidence="1">The sequence shown here is derived from an EMBL/GenBank/DDBJ whole genome shotgun (WGS) entry which is preliminary data.</text>
</comment>
<dbReference type="AlphaFoldDB" id="A0AAV7PIM1"/>
<sequence>MQWRHRLEERRKAGNVLGAMIPWIVEAIRETAPHTPCYWDPAWLRDLRKKMKVPESQGTPLKNLQRLDCWSNACAFL</sequence>
<dbReference type="Proteomes" id="UP001066276">
    <property type="component" value="Chromosome 7"/>
</dbReference>